<feature type="transmembrane region" description="Helical" evidence="9">
    <location>
        <begin position="130"/>
        <end position="151"/>
    </location>
</feature>
<evidence type="ECO:0008006" key="12">
    <source>
        <dbReference type="Google" id="ProtNLM"/>
    </source>
</evidence>
<evidence type="ECO:0000256" key="3">
    <source>
        <dbReference type="ARBA" id="ARBA00022448"/>
    </source>
</evidence>
<keyword evidence="7 9" id="KW-0472">Membrane</keyword>
<feature type="transmembrane region" description="Helical" evidence="9">
    <location>
        <begin position="163"/>
        <end position="181"/>
    </location>
</feature>
<feature type="transmembrane region" description="Helical" evidence="9">
    <location>
        <begin position="193"/>
        <end position="215"/>
    </location>
</feature>
<dbReference type="InterPro" id="IPR011606">
    <property type="entry name" value="Brnchd-chn_aa_trnsp_permease"/>
</dbReference>
<dbReference type="GO" id="GO:1903785">
    <property type="term" value="P:L-valine transmembrane transport"/>
    <property type="evidence" value="ECO:0007669"/>
    <property type="project" value="TreeGrafter"/>
</dbReference>
<evidence type="ECO:0000256" key="6">
    <source>
        <dbReference type="ARBA" id="ARBA00022989"/>
    </source>
</evidence>
<evidence type="ECO:0000256" key="1">
    <source>
        <dbReference type="ARBA" id="ARBA00004651"/>
    </source>
</evidence>
<evidence type="ECO:0000256" key="5">
    <source>
        <dbReference type="ARBA" id="ARBA00022692"/>
    </source>
</evidence>
<feature type="transmembrane region" description="Helical" evidence="9">
    <location>
        <begin position="20"/>
        <end position="45"/>
    </location>
</feature>
<dbReference type="Proteomes" id="UP000655287">
    <property type="component" value="Unassembled WGS sequence"/>
</dbReference>
<dbReference type="AlphaFoldDB" id="A0A919V1K5"/>
<keyword evidence="5 9" id="KW-0812">Transmembrane</keyword>
<comment type="similarity">
    <text evidence="2">Belongs to the AzlC family.</text>
</comment>
<evidence type="ECO:0000256" key="2">
    <source>
        <dbReference type="ARBA" id="ARBA00010735"/>
    </source>
</evidence>
<feature type="transmembrane region" description="Helical" evidence="9">
    <location>
        <begin position="51"/>
        <end position="82"/>
    </location>
</feature>
<evidence type="ECO:0000256" key="7">
    <source>
        <dbReference type="ARBA" id="ARBA00023136"/>
    </source>
</evidence>
<evidence type="ECO:0000313" key="11">
    <source>
        <dbReference type="Proteomes" id="UP000655287"/>
    </source>
</evidence>
<comment type="caution">
    <text evidence="10">The sequence shown here is derived from an EMBL/GenBank/DDBJ whole genome shotgun (WGS) entry which is preliminary data.</text>
</comment>
<protein>
    <recommendedName>
        <fullName evidence="12">Branched-chain amino acid ABC transporter permease</fullName>
    </recommendedName>
</protein>
<sequence length="252" mass="25390">MDMYSFWRTLDRATLRDIGLVCVADALVGAAFGAIAVSGGLPLWVPMAMSLLVFAGGAQFAAVAVTLAGGGAVAAVTAALVLNARLLPFGFAVADVLGRGRAARLAGAHVITDESVAFVLRQPDQRRRRAAFWVSGVGLFAVWNLAVALGALAGQGIGDTDALGLDAAFPAVLLALVVPALKDRRTRTAALSGAAVAVAATPFLPAGLPVLLALAGLPFAARRRPATGADGSTHSDGPDAAASRTGREGEDG</sequence>
<dbReference type="PANTHER" id="PTHR34979:SF1">
    <property type="entry name" value="INNER MEMBRANE PROTEIN YGAZ"/>
    <property type="match status" value="1"/>
</dbReference>
<gene>
    <name evidence="10" type="ORF">Sru01_29350</name>
</gene>
<keyword evidence="6 9" id="KW-1133">Transmembrane helix</keyword>
<reference evidence="10" key="1">
    <citation type="submission" date="2021-01" db="EMBL/GenBank/DDBJ databases">
        <title>Whole genome shotgun sequence of Sphaerisporangium rufum NBRC 109079.</title>
        <authorList>
            <person name="Komaki H."/>
            <person name="Tamura T."/>
        </authorList>
    </citation>
    <scope>NUCLEOTIDE SEQUENCE</scope>
    <source>
        <strain evidence="10">NBRC 109079</strain>
    </source>
</reference>
<keyword evidence="3" id="KW-0813">Transport</keyword>
<dbReference type="GO" id="GO:0005886">
    <property type="term" value="C:plasma membrane"/>
    <property type="evidence" value="ECO:0007669"/>
    <property type="project" value="UniProtKB-SubCell"/>
</dbReference>
<proteinExistence type="inferred from homology"/>
<evidence type="ECO:0000256" key="8">
    <source>
        <dbReference type="SAM" id="MobiDB-lite"/>
    </source>
</evidence>
<dbReference type="Pfam" id="PF03591">
    <property type="entry name" value="AzlC"/>
    <property type="match status" value="1"/>
</dbReference>
<organism evidence="10 11">
    <name type="scientific">Sphaerisporangium rufum</name>
    <dbReference type="NCBI Taxonomy" id="1381558"/>
    <lineage>
        <taxon>Bacteria</taxon>
        <taxon>Bacillati</taxon>
        <taxon>Actinomycetota</taxon>
        <taxon>Actinomycetes</taxon>
        <taxon>Streptosporangiales</taxon>
        <taxon>Streptosporangiaceae</taxon>
        <taxon>Sphaerisporangium</taxon>
    </lineage>
</organism>
<name>A0A919V1K5_9ACTN</name>
<evidence type="ECO:0000313" key="10">
    <source>
        <dbReference type="EMBL" id="GII77953.1"/>
    </source>
</evidence>
<keyword evidence="4" id="KW-1003">Cell membrane</keyword>
<accession>A0A919V1K5</accession>
<evidence type="ECO:0000256" key="4">
    <source>
        <dbReference type="ARBA" id="ARBA00022475"/>
    </source>
</evidence>
<keyword evidence="11" id="KW-1185">Reference proteome</keyword>
<evidence type="ECO:0000256" key="9">
    <source>
        <dbReference type="SAM" id="Phobius"/>
    </source>
</evidence>
<dbReference type="EMBL" id="BOOU01000044">
    <property type="protein sequence ID" value="GII77953.1"/>
    <property type="molecule type" value="Genomic_DNA"/>
</dbReference>
<dbReference type="PANTHER" id="PTHR34979">
    <property type="entry name" value="INNER MEMBRANE PROTEIN YGAZ"/>
    <property type="match status" value="1"/>
</dbReference>
<feature type="region of interest" description="Disordered" evidence="8">
    <location>
        <begin position="225"/>
        <end position="252"/>
    </location>
</feature>
<comment type="subcellular location">
    <subcellularLocation>
        <location evidence="1">Cell membrane</location>
        <topology evidence="1">Multi-pass membrane protein</topology>
    </subcellularLocation>
</comment>